<sequence>MDLARSTGSDALFSAKGLVIVITGGGTEFLSTSIHTRSLSYRCSDLYGRAHPYPSSPFPGIGLAFAKSLLNAQAKKVYILGRRLSVLQASAAFIDPSAAVVTAIQCSVTDQASVAAAAAQIEREVGFVDVLINNAGISGPEHRSAYAATDIKQVSEILSGSWEKWEGTFATNTASVVGVSAAFLPLLEKGNERRGWKSGKLEAGGKGRERDVEVARRNGFEEGDLRLSQILTVASIAGLMRNVAHGLAYCASKAGAIHLGKILASMLAPWGIRSNVIAPGVFPSEMTEGAKLRWSFNEIPANRQGVFEEMAGLILHLVGQSGGYKNGAVEVIDGGRLSVYPASY</sequence>
<dbReference type="Pfam" id="PF13561">
    <property type="entry name" value="adh_short_C2"/>
    <property type="match status" value="1"/>
</dbReference>
<dbReference type="PANTHER" id="PTHR43618:SF18">
    <property type="entry name" value="SHORT CHAIN DEHYDROGENASE_REDUCTASE FAMILY (AFU_ORTHOLOGUE AFUA_5G12480)"/>
    <property type="match status" value="1"/>
</dbReference>
<dbReference type="CDD" id="cd05233">
    <property type="entry name" value="SDR_c"/>
    <property type="match status" value="1"/>
</dbReference>
<dbReference type="EMBL" id="ML975149">
    <property type="protein sequence ID" value="KAF1817070.1"/>
    <property type="molecule type" value="Genomic_DNA"/>
</dbReference>
<dbReference type="InterPro" id="IPR052178">
    <property type="entry name" value="Sec_Metab_Biosynth_SDR"/>
</dbReference>
<reference evidence="7" key="3">
    <citation type="submission" date="2025-04" db="UniProtKB">
        <authorList>
            <consortium name="RefSeq"/>
        </authorList>
    </citation>
    <scope>IDENTIFICATION</scope>
    <source>
        <strain evidence="7">CBS 781.70</strain>
    </source>
</reference>
<accession>A0A6G1GGS6</accession>
<keyword evidence="3" id="KW-0560">Oxidoreductase</keyword>
<gene>
    <name evidence="5 7" type="ORF">P152DRAFT_510376</name>
</gene>
<evidence type="ECO:0000256" key="2">
    <source>
        <dbReference type="ARBA" id="ARBA00022857"/>
    </source>
</evidence>
<name>A0A6G1GGS6_9PEZI</name>
<reference evidence="5 7" key="1">
    <citation type="submission" date="2020-01" db="EMBL/GenBank/DDBJ databases">
        <authorList>
            <consortium name="DOE Joint Genome Institute"/>
            <person name="Haridas S."/>
            <person name="Albert R."/>
            <person name="Binder M."/>
            <person name="Bloem J."/>
            <person name="Labutti K."/>
            <person name="Salamov A."/>
            <person name="Andreopoulos B."/>
            <person name="Baker S.E."/>
            <person name="Barry K."/>
            <person name="Bills G."/>
            <person name="Bluhm B.H."/>
            <person name="Cannon C."/>
            <person name="Castanera R."/>
            <person name="Culley D.E."/>
            <person name="Daum C."/>
            <person name="Ezra D."/>
            <person name="Gonzalez J.B."/>
            <person name="Henrissat B."/>
            <person name="Kuo A."/>
            <person name="Liang C."/>
            <person name="Lipzen A."/>
            <person name="Lutzoni F."/>
            <person name="Magnuson J."/>
            <person name="Mondo S."/>
            <person name="Nolan M."/>
            <person name="Ohm R."/>
            <person name="Pangilinan J."/>
            <person name="Park H.-J."/>
            <person name="Ramirez L."/>
            <person name="Alfaro M."/>
            <person name="Sun H."/>
            <person name="Tritt A."/>
            <person name="Yoshinaga Y."/>
            <person name="Zwiers L.-H."/>
            <person name="Turgeon B.G."/>
            <person name="Goodwin S.B."/>
            <person name="Spatafora J.W."/>
            <person name="Crous P.W."/>
            <person name="Grigoriev I.V."/>
        </authorList>
    </citation>
    <scope>NUCLEOTIDE SEQUENCE</scope>
    <source>
        <strain evidence="5 7">CBS 781.70</strain>
    </source>
</reference>
<evidence type="ECO:0000256" key="4">
    <source>
        <dbReference type="RuleBase" id="RU000363"/>
    </source>
</evidence>
<dbReference type="AlphaFoldDB" id="A0A6G1GGS6"/>
<dbReference type="GO" id="GO:0016491">
    <property type="term" value="F:oxidoreductase activity"/>
    <property type="evidence" value="ECO:0007669"/>
    <property type="project" value="UniProtKB-KW"/>
</dbReference>
<dbReference type="PROSITE" id="PS00061">
    <property type="entry name" value="ADH_SHORT"/>
    <property type="match status" value="1"/>
</dbReference>
<protein>
    <submittedName>
        <fullName evidence="5 7">NAD(P)-binding protein</fullName>
    </submittedName>
</protein>
<comment type="similarity">
    <text evidence="1 4">Belongs to the short-chain dehydrogenases/reductases (SDR) family.</text>
</comment>
<keyword evidence="6" id="KW-1185">Reference proteome</keyword>
<dbReference type="InterPro" id="IPR002347">
    <property type="entry name" value="SDR_fam"/>
</dbReference>
<keyword evidence="2" id="KW-0521">NADP</keyword>
<dbReference type="OrthoDB" id="2898618at2759"/>
<dbReference type="PRINTS" id="PR00081">
    <property type="entry name" value="GDHRDH"/>
</dbReference>
<dbReference type="PRINTS" id="PR00080">
    <property type="entry name" value="SDRFAMILY"/>
</dbReference>
<dbReference type="RefSeq" id="XP_033538701.1">
    <property type="nucleotide sequence ID" value="XM_033682655.1"/>
</dbReference>
<dbReference type="InterPro" id="IPR020904">
    <property type="entry name" value="Sc_DH/Rdtase_CS"/>
</dbReference>
<evidence type="ECO:0000313" key="5">
    <source>
        <dbReference type="EMBL" id="KAF1817070.1"/>
    </source>
</evidence>
<dbReference type="InterPro" id="IPR036291">
    <property type="entry name" value="NAD(P)-bd_dom_sf"/>
</dbReference>
<dbReference type="GeneID" id="54423225"/>
<evidence type="ECO:0000256" key="1">
    <source>
        <dbReference type="ARBA" id="ARBA00006484"/>
    </source>
</evidence>
<dbReference type="SUPFAM" id="SSF51735">
    <property type="entry name" value="NAD(P)-binding Rossmann-fold domains"/>
    <property type="match status" value="1"/>
</dbReference>
<proteinExistence type="inferred from homology"/>
<dbReference type="Proteomes" id="UP000504638">
    <property type="component" value="Unplaced"/>
</dbReference>
<dbReference type="Gene3D" id="3.40.50.720">
    <property type="entry name" value="NAD(P)-binding Rossmann-like Domain"/>
    <property type="match status" value="1"/>
</dbReference>
<evidence type="ECO:0000313" key="7">
    <source>
        <dbReference type="RefSeq" id="XP_033538701.1"/>
    </source>
</evidence>
<organism evidence="5">
    <name type="scientific">Eremomyces bilateralis CBS 781.70</name>
    <dbReference type="NCBI Taxonomy" id="1392243"/>
    <lineage>
        <taxon>Eukaryota</taxon>
        <taxon>Fungi</taxon>
        <taxon>Dikarya</taxon>
        <taxon>Ascomycota</taxon>
        <taxon>Pezizomycotina</taxon>
        <taxon>Dothideomycetes</taxon>
        <taxon>Dothideomycetes incertae sedis</taxon>
        <taxon>Eremomycetales</taxon>
        <taxon>Eremomycetaceae</taxon>
        <taxon>Eremomyces</taxon>
    </lineage>
</organism>
<dbReference type="PANTHER" id="PTHR43618">
    <property type="entry name" value="7-ALPHA-HYDROXYSTEROID DEHYDROGENASE"/>
    <property type="match status" value="1"/>
</dbReference>
<evidence type="ECO:0000313" key="6">
    <source>
        <dbReference type="Proteomes" id="UP000504638"/>
    </source>
</evidence>
<evidence type="ECO:0000256" key="3">
    <source>
        <dbReference type="ARBA" id="ARBA00023002"/>
    </source>
</evidence>
<dbReference type="Pfam" id="PF00106">
    <property type="entry name" value="adh_short"/>
    <property type="match status" value="1"/>
</dbReference>
<reference evidence="7" key="2">
    <citation type="submission" date="2020-04" db="EMBL/GenBank/DDBJ databases">
        <authorList>
            <consortium name="NCBI Genome Project"/>
        </authorList>
    </citation>
    <scope>NUCLEOTIDE SEQUENCE</scope>
    <source>
        <strain evidence="7">CBS 781.70</strain>
    </source>
</reference>